<reference evidence="1" key="1">
    <citation type="journal article" date="2015" name="Nature">
        <title>Complex archaea that bridge the gap between prokaryotes and eukaryotes.</title>
        <authorList>
            <person name="Spang A."/>
            <person name="Saw J.H."/>
            <person name="Jorgensen S.L."/>
            <person name="Zaremba-Niedzwiedzka K."/>
            <person name="Martijn J."/>
            <person name="Lind A.E."/>
            <person name="van Eijk R."/>
            <person name="Schleper C."/>
            <person name="Guy L."/>
            <person name="Ettema T.J."/>
        </authorList>
    </citation>
    <scope>NUCLEOTIDE SEQUENCE</scope>
</reference>
<accession>A0A0F9LZW1</accession>
<proteinExistence type="predicted"/>
<protein>
    <recommendedName>
        <fullName evidence="2">C_GCAxxG_C_C family protein</fullName>
    </recommendedName>
</protein>
<organism evidence="1">
    <name type="scientific">marine sediment metagenome</name>
    <dbReference type="NCBI Taxonomy" id="412755"/>
    <lineage>
        <taxon>unclassified sequences</taxon>
        <taxon>metagenomes</taxon>
        <taxon>ecological metagenomes</taxon>
    </lineage>
</organism>
<comment type="caution">
    <text evidence="1">The sequence shown here is derived from an EMBL/GenBank/DDBJ whole genome shotgun (WGS) entry which is preliminary data.</text>
</comment>
<dbReference type="EMBL" id="LAZR01005557">
    <property type="protein sequence ID" value="KKM98953.1"/>
    <property type="molecule type" value="Genomic_DNA"/>
</dbReference>
<dbReference type="PROSITE" id="PS51257">
    <property type="entry name" value="PROKAR_LIPOPROTEIN"/>
    <property type="match status" value="1"/>
</dbReference>
<dbReference type="Pfam" id="PF09719">
    <property type="entry name" value="C_GCAxxG_C_C"/>
    <property type="match status" value="1"/>
</dbReference>
<sequence length="144" mass="15545">MSRVEQAVSYFKDGFNCSQSIFSCFSVEYGLSRDNALKLATGFGGGMGRLGKTCGAVTGALMVIGLKYGKVSIEDDTAAGKTYRLVQKVIKKFTEINGSITCNDLLDCDISTLEGLNSANEKNLFTTLCPNFVRTSAEILEKIL</sequence>
<name>A0A0F9LZW1_9ZZZZ</name>
<dbReference type="AlphaFoldDB" id="A0A0F9LZW1"/>
<evidence type="ECO:0008006" key="2">
    <source>
        <dbReference type="Google" id="ProtNLM"/>
    </source>
</evidence>
<evidence type="ECO:0000313" key="1">
    <source>
        <dbReference type="EMBL" id="KKM98953.1"/>
    </source>
</evidence>
<gene>
    <name evidence="1" type="ORF">LCGC14_1152710</name>
</gene>
<dbReference type="InterPro" id="IPR010181">
    <property type="entry name" value="CGCAxxGCC_motif"/>
</dbReference>
<dbReference type="NCBIfam" id="TIGR01909">
    <property type="entry name" value="C_GCAxxG_C_C"/>
    <property type="match status" value="1"/>
</dbReference>